<dbReference type="EMBL" id="JAQQWK010000001">
    <property type="protein sequence ID" value="KAK8056777.1"/>
    <property type="molecule type" value="Genomic_DNA"/>
</dbReference>
<evidence type="ECO:0000256" key="1">
    <source>
        <dbReference type="SAM" id="MobiDB-lite"/>
    </source>
</evidence>
<evidence type="ECO:0000313" key="2">
    <source>
        <dbReference type="EMBL" id="KAK8056777.1"/>
    </source>
</evidence>
<gene>
    <name evidence="2" type="ORF">PG993_002004</name>
</gene>
<dbReference type="Proteomes" id="UP001444661">
    <property type="component" value="Unassembled WGS sequence"/>
</dbReference>
<protein>
    <submittedName>
        <fullName evidence="2">Uncharacterized protein</fullName>
    </submittedName>
</protein>
<name>A0ABR1UCZ9_9PEZI</name>
<evidence type="ECO:0000313" key="3">
    <source>
        <dbReference type="Proteomes" id="UP001444661"/>
    </source>
</evidence>
<feature type="region of interest" description="Disordered" evidence="1">
    <location>
        <begin position="199"/>
        <end position="232"/>
    </location>
</feature>
<comment type="caution">
    <text evidence="2">The sequence shown here is derived from an EMBL/GenBank/DDBJ whole genome shotgun (WGS) entry which is preliminary data.</text>
</comment>
<organism evidence="2 3">
    <name type="scientific">Apiospora rasikravindrae</name>
    <dbReference type="NCBI Taxonomy" id="990691"/>
    <lineage>
        <taxon>Eukaryota</taxon>
        <taxon>Fungi</taxon>
        <taxon>Dikarya</taxon>
        <taxon>Ascomycota</taxon>
        <taxon>Pezizomycotina</taxon>
        <taxon>Sordariomycetes</taxon>
        <taxon>Xylariomycetidae</taxon>
        <taxon>Amphisphaeriales</taxon>
        <taxon>Apiosporaceae</taxon>
        <taxon>Apiospora</taxon>
    </lineage>
</organism>
<accession>A0ABR1UCZ9</accession>
<proteinExistence type="predicted"/>
<keyword evidence="3" id="KW-1185">Reference proteome</keyword>
<reference evidence="2 3" key="1">
    <citation type="submission" date="2023-01" db="EMBL/GenBank/DDBJ databases">
        <title>Analysis of 21 Apiospora genomes using comparative genomics revels a genus with tremendous synthesis potential of carbohydrate active enzymes and secondary metabolites.</title>
        <authorList>
            <person name="Sorensen T."/>
        </authorList>
    </citation>
    <scope>NUCLEOTIDE SEQUENCE [LARGE SCALE GENOMIC DNA]</scope>
    <source>
        <strain evidence="2 3">CBS 33761</strain>
    </source>
</reference>
<feature type="compositionally biased region" description="Acidic residues" evidence="1">
    <location>
        <begin position="220"/>
        <end position="232"/>
    </location>
</feature>
<sequence length="232" mass="26019">MQDQALSGSLSKHLQSTTCKKGQENMEEGSDAPAWNPLVVAGYKCPAEAPPNDAPAIGKDTASYPTPDLPPAYENVHCRPVGASCEGGPRARRPPHLDRAYDIVIELVNQEVLDELTEMLGKYTKLDPLGSGLYYHIIYLCFLACHCVVDDRRPKVVMDAPEPRRWPSQKYILYLWNTMYSIKKLGKYHIEHFDDVKTRPHAQPNKAQKRKAEDLISPDTDADFMEPDGEPA</sequence>
<feature type="region of interest" description="Disordered" evidence="1">
    <location>
        <begin position="1"/>
        <end position="32"/>
    </location>
</feature>
<feature type="compositionally biased region" description="Polar residues" evidence="1">
    <location>
        <begin position="1"/>
        <end position="20"/>
    </location>
</feature>